<proteinExistence type="inferred from homology"/>
<accession>A0A6J4NW13</accession>
<feature type="transmembrane region" description="Helical" evidence="7">
    <location>
        <begin position="98"/>
        <end position="121"/>
    </location>
</feature>
<dbReference type="Pfam" id="PF19300">
    <property type="entry name" value="BPD_transp_1_N"/>
    <property type="match status" value="1"/>
</dbReference>
<reference evidence="9" key="1">
    <citation type="submission" date="2020-02" db="EMBL/GenBank/DDBJ databases">
        <authorList>
            <person name="Meier V. D."/>
        </authorList>
    </citation>
    <scope>NUCLEOTIDE SEQUENCE</scope>
    <source>
        <strain evidence="9">AVDCRST_MAG22</strain>
    </source>
</reference>
<keyword evidence="4 7" id="KW-0812">Transmembrane</keyword>
<dbReference type="CDD" id="cd06261">
    <property type="entry name" value="TM_PBP2"/>
    <property type="match status" value="1"/>
</dbReference>
<dbReference type="Pfam" id="PF00528">
    <property type="entry name" value="BPD_transp_1"/>
    <property type="match status" value="1"/>
</dbReference>
<comment type="similarity">
    <text evidence="7">Belongs to the binding-protein-dependent transport system permease family.</text>
</comment>
<dbReference type="InterPro" id="IPR000515">
    <property type="entry name" value="MetI-like"/>
</dbReference>
<evidence type="ECO:0000313" key="9">
    <source>
        <dbReference type="EMBL" id="CAA9397229.1"/>
    </source>
</evidence>
<dbReference type="GO" id="GO:0005886">
    <property type="term" value="C:plasma membrane"/>
    <property type="evidence" value="ECO:0007669"/>
    <property type="project" value="UniProtKB-SubCell"/>
</dbReference>
<dbReference type="PANTHER" id="PTHR30465">
    <property type="entry name" value="INNER MEMBRANE ABC TRANSPORTER"/>
    <property type="match status" value="1"/>
</dbReference>
<keyword evidence="6 7" id="KW-0472">Membrane</keyword>
<evidence type="ECO:0000256" key="3">
    <source>
        <dbReference type="ARBA" id="ARBA00022475"/>
    </source>
</evidence>
<feature type="transmembrane region" description="Helical" evidence="7">
    <location>
        <begin position="133"/>
        <end position="154"/>
    </location>
</feature>
<evidence type="ECO:0000256" key="4">
    <source>
        <dbReference type="ARBA" id="ARBA00022692"/>
    </source>
</evidence>
<dbReference type="Gene3D" id="1.10.3720.10">
    <property type="entry name" value="MetI-like"/>
    <property type="match status" value="1"/>
</dbReference>
<feature type="transmembrane region" description="Helical" evidence="7">
    <location>
        <begin position="272"/>
        <end position="298"/>
    </location>
</feature>
<evidence type="ECO:0000256" key="2">
    <source>
        <dbReference type="ARBA" id="ARBA00022448"/>
    </source>
</evidence>
<dbReference type="InterPro" id="IPR045621">
    <property type="entry name" value="BPD_transp_1_N"/>
</dbReference>
<keyword evidence="5 7" id="KW-1133">Transmembrane helix</keyword>
<dbReference type="SUPFAM" id="SSF161098">
    <property type="entry name" value="MetI-like"/>
    <property type="match status" value="1"/>
</dbReference>
<dbReference type="PANTHER" id="PTHR30465:SF74">
    <property type="entry name" value="OLIGOPEPTIDE TRANSPORT SYSTEM PERMEASE PROTEIN OPPB"/>
    <property type="match status" value="1"/>
</dbReference>
<feature type="domain" description="ABC transmembrane type-1" evidence="8">
    <location>
        <begin position="94"/>
        <end position="291"/>
    </location>
</feature>
<evidence type="ECO:0000259" key="8">
    <source>
        <dbReference type="PROSITE" id="PS50928"/>
    </source>
</evidence>
<name>A0A6J4NW13_9ACTN</name>
<keyword evidence="3" id="KW-1003">Cell membrane</keyword>
<evidence type="ECO:0000256" key="1">
    <source>
        <dbReference type="ARBA" id="ARBA00004651"/>
    </source>
</evidence>
<dbReference type="GO" id="GO:0055085">
    <property type="term" value="P:transmembrane transport"/>
    <property type="evidence" value="ECO:0007669"/>
    <property type="project" value="InterPro"/>
</dbReference>
<sequence>MLRYILKRLVNAFVVLFLIATATWFLMQLLPGSPIQNAEKLTAEQEAQVEEQYNLDKPLPVQYGLYMAGLAQGDLGNSYLYGGKPVTDVIFERLPVSMFLGFQAVFIGVVTGLLLGVISALKQNTIWDSGAAFLAVLGVSIPDLVLAPLLQYWLALKLGIFPIAFFESWWHSVLPSMVLATSIAAVVATFTRTEMLEVMSQDYVTLAKSKGLSRLAVVLRHVMRNSMIPIVTILVPLTAAIVTGTLIVETVFSIPGIGEQFVRSIFDSDYPVIMGTTLLFAVFFVASYLLQDVLYGIIDPRIRVAGHRE</sequence>
<protein>
    <submittedName>
        <fullName evidence="9">Oligopeptide transport system permease protein OppB</fullName>
    </submittedName>
</protein>
<dbReference type="PROSITE" id="PS50928">
    <property type="entry name" value="ABC_TM1"/>
    <property type="match status" value="1"/>
</dbReference>
<evidence type="ECO:0000256" key="7">
    <source>
        <dbReference type="RuleBase" id="RU363032"/>
    </source>
</evidence>
<dbReference type="InterPro" id="IPR035906">
    <property type="entry name" value="MetI-like_sf"/>
</dbReference>
<feature type="transmembrane region" description="Helical" evidence="7">
    <location>
        <begin position="230"/>
        <end position="252"/>
    </location>
</feature>
<comment type="subcellular location">
    <subcellularLocation>
        <location evidence="1 7">Cell membrane</location>
        <topology evidence="1 7">Multi-pass membrane protein</topology>
    </subcellularLocation>
</comment>
<organism evidence="9">
    <name type="scientific">uncultured Rubrobacteraceae bacterium</name>
    <dbReference type="NCBI Taxonomy" id="349277"/>
    <lineage>
        <taxon>Bacteria</taxon>
        <taxon>Bacillati</taxon>
        <taxon>Actinomycetota</taxon>
        <taxon>Rubrobacteria</taxon>
        <taxon>Rubrobacterales</taxon>
        <taxon>Rubrobacteraceae</taxon>
        <taxon>environmental samples</taxon>
    </lineage>
</organism>
<dbReference type="AlphaFoldDB" id="A0A6J4NW13"/>
<evidence type="ECO:0000256" key="5">
    <source>
        <dbReference type="ARBA" id="ARBA00022989"/>
    </source>
</evidence>
<gene>
    <name evidence="9" type="ORF">AVDCRST_MAG22-961</name>
</gene>
<keyword evidence="2 7" id="KW-0813">Transport</keyword>
<feature type="transmembrane region" description="Helical" evidence="7">
    <location>
        <begin position="169"/>
        <end position="190"/>
    </location>
</feature>
<feature type="transmembrane region" description="Helical" evidence="7">
    <location>
        <begin position="9"/>
        <end position="27"/>
    </location>
</feature>
<dbReference type="EMBL" id="CADCUV010000044">
    <property type="protein sequence ID" value="CAA9397229.1"/>
    <property type="molecule type" value="Genomic_DNA"/>
</dbReference>
<evidence type="ECO:0000256" key="6">
    <source>
        <dbReference type="ARBA" id="ARBA00023136"/>
    </source>
</evidence>